<gene>
    <name evidence="4" type="ORF">CAL28_11950</name>
</gene>
<dbReference type="Proteomes" id="UP000215767">
    <property type="component" value="Unassembled WGS sequence"/>
</dbReference>
<evidence type="ECO:0000256" key="2">
    <source>
        <dbReference type="ARBA" id="ARBA00023315"/>
    </source>
</evidence>
<name>A0A261UE09_9BORD</name>
<dbReference type="Gene3D" id="3.40.630.30">
    <property type="match status" value="1"/>
</dbReference>
<protein>
    <submittedName>
        <fullName evidence="4">GNAT family N-acetyltransferase</fullName>
    </submittedName>
</protein>
<dbReference type="PROSITE" id="PS51186">
    <property type="entry name" value="GNAT"/>
    <property type="match status" value="1"/>
</dbReference>
<dbReference type="PANTHER" id="PTHR43877:SF2">
    <property type="entry name" value="AMINOALKYLPHOSPHONATE N-ACETYLTRANSFERASE-RELATED"/>
    <property type="match status" value="1"/>
</dbReference>
<reference evidence="5" key="1">
    <citation type="submission" date="2017-05" db="EMBL/GenBank/DDBJ databases">
        <title>Complete and WGS of Bordetella genogroups.</title>
        <authorList>
            <person name="Spilker T."/>
            <person name="Lipuma J."/>
        </authorList>
    </citation>
    <scope>NUCLEOTIDE SEQUENCE [LARGE SCALE GENOMIC DNA]</scope>
    <source>
        <strain evidence="5">AU8856</strain>
    </source>
</reference>
<dbReference type="OrthoDB" id="9803233at2"/>
<dbReference type="PANTHER" id="PTHR43877">
    <property type="entry name" value="AMINOALKYLPHOSPHONATE N-ACETYLTRANSFERASE-RELATED-RELATED"/>
    <property type="match status" value="1"/>
</dbReference>
<evidence type="ECO:0000313" key="4">
    <source>
        <dbReference type="EMBL" id="OZI60168.1"/>
    </source>
</evidence>
<organism evidence="4 5">
    <name type="scientific">Bordetella genomosp. 11</name>
    <dbReference type="NCBI Taxonomy" id="1416808"/>
    <lineage>
        <taxon>Bacteria</taxon>
        <taxon>Pseudomonadati</taxon>
        <taxon>Pseudomonadota</taxon>
        <taxon>Betaproteobacteria</taxon>
        <taxon>Burkholderiales</taxon>
        <taxon>Alcaligenaceae</taxon>
        <taxon>Bordetella</taxon>
    </lineage>
</organism>
<sequence>MTSTWTTDLAAIALESPRQHDVLALLAQADAYLHGLYPPESNHILDPGALEQPGIDFFVARRDGAALGCCALVPALDGSAEIKRMFVAPEARGAKLGRRLLQRLESRARERGIAVLRLETGIYQPEALGLYRSGGYRDIAPFGDYLPDPLSVFMEKSLGPD</sequence>
<dbReference type="Pfam" id="PF00583">
    <property type="entry name" value="Acetyltransf_1"/>
    <property type="match status" value="1"/>
</dbReference>
<evidence type="ECO:0000256" key="1">
    <source>
        <dbReference type="ARBA" id="ARBA00022679"/>
    </source>
</evidence>
<dbReference type="InterPro" id="IPR000182">
    <property type="entry name" value="GNAT_dom"/>
</dbReference>
<keyword evidence="2" id="KW-0012">Acyltransferase</keyword>
<dbReference type="SUPFAM" id="SSF55729">
    <property type="entry name" value="Acyl-CoA N-acyltransferases (Nat)"/>
    <property type="match status" value="1"/>
</dbReference>
<dbReference type="EMBL" id="NEVS01000004">
    <property type="protein sequence ID" value="OZI60168.1"/>
    <property type="molecule type" value="Genomic_DNA"/>
</dbReference>
<dbReference type="GO" id="GO:0016747">
    <property type="term" value="F:acyltransferase activity, transferring groups other than amino-acyl groups"/>
    <property type="evidence" value="ECO:0007669"/>
    <property type="project" value="InterPro"/>
</dbReference>
<keyword evidence="5" id="KW-1185">Reference proteome</keyword>
<keyword evidence="1 4" id="KW-0808">Transferase</keyword>
<dbReference type="CDD" id="cd04301">
    <property type="entry name" value="NAT_SF"/>
    <property type="match status" value="1"/>
</dbReference>
<comment type="caution">
    <text evidence="4">The sequence shown here is derived from an EMBL/GenBank/DDBJ whole genome shotgun (WGS) entry which is preliminary data.</text>
</comment>
<dbReference type="AlphaFoldDB" id="A0A261UE09"/>
<evidence type="ECO:0000259" key="3">
    <source>
        <dbReference type="PROSITE" id="PS51186"/>
    </source>
</evidence>
<accession>A0A261UE09</accession>
<dbReference type="InterPro" id="IPR016181">
    <property type="entry name" value="Acyl_CoA_acyltransferase"/>
</dbReference>
<evidence type="ECO:0000313" key="5">
    <source>
        <dbReference type="Proteomes" id="UP000215767"/>
    </source>
</evidence>
<proteinExistence type="predicted"/>
<dbReference type="RefSeq" id="WP_094841584.1">
    <property type="nucleotide sequence ID" value="NZ_NEVS01000004.1"/>
</dbReference>
<dbReference type="InterPro" id="IPR050832">
    <property type="entry name" value="Bact_Acetyltransf"/>
</dbReference>
<feature type="domain" description="N-acetyltransferase" evidence="3">
    <location>
        <begin position="12"/>
        <end position="159"/>
    </location>
</feature>